<dbReference type="PANTHER" id="PTHR10963:SF62">
    <property type="entry name" value="GLUCAN 1,3-BETA-GLUCOSIDASE"/>
    <property type="match status" value="1"/>
</dbReference>
<gene>
    <name evidence="4" type="ORF">GSTUM_00004630001</name>
</gene>
<evidence type="ECO:0000256" key="1">
    <source>
        <dbReference type="SAM" id="MobiDB-lite"/>
    </source>
</evidence>
<dbReference type="eggNOG" id="ENOG502QRX5">
    <property type="taxonomic scope" value="Eukaryota"/>
</dbReference>
<keyword evidence="5" id="KW-1185">Reference proteome</keyword>
<feature type="domain" description="GH16" evidence="3">
    <location>
        <begin position="124"/>
        <end position="450"/>
    </location>
</feature>
<dbReference type="SUPFAM" id="SSF49899">
    <property type="entry name" value="Concanavalin A-like lectins/glucanases"/>
    <property type="match status" value="1"/>
</dbReference>
<evidence type="ECO:0000313" key="4">
    <source>
        <dbReference type="EMBL" id="CAZ80518.1"/>
    </source>
</evidence>
<feature type="region of interest" description="Disordered" evidence="1">
    <location>
        <begin position="1"/>
        <end position="55"/>
    </location>
</feature>
<dbReference type="KEGG" id="tml:GSTUM_00004630001"/>
<dbReference type="OMA" id="WSDSFHN"/>
<reference evidence="4 5" key="1">
    <citation type="journal article" date="2010" name="Nature">
        <title>Perigord black truffle genome uncovers evolutionary origins and mechanisms of symbiosis.</title>
        <authorList>
            <person name="Martin F."/>
            <person name="Kohler A."/>
            <person name="Murat C."/>
            <person name="Balestrini R."/>
            <person name="Coutinho P.M."/>
            <person name="Jaillon O."/>
            <person name="Montanini B."/>
            <person name="Morin E."/>
            <person name="Noel B."/>
            <person name="Percudani R."/>
            <person name="Porcel B."/>
            <person name="Rubini A."/>
            <person name="Amicucci A."/>
            <person name="Amselem J."/>
            <person name="Anthouard V."/>
            <person name="Arcioni S."/>
            <person name="Artiguenave F."/>
            <person name="Aury J.M."/>
            <person name="Ballario P."/>
            <person name="Bolchi A."/>
            <person name="Brenna A."/>
            <person name="Brun A."/>
            <person name="Buee M."/>
            <person name="Cantarel B."/>
            <person name="Chevalier G."/>
            <person name="Couloux A."/>
            <person name="Da Silva C."/>
            <person name="Denoeud F."/>
            <person name="Duplessis S."/>
            <person name="Ghignone S."/>
            <person name="Hilselberger B."/>
            <person name="Iotti M."/>
            <person name="Marcais B."/>
            <person name="Mello A."/>
            <person name="Miranda M."/>
            <person name="Pacioni G."/>
            <person name="Quesneville H."/>
            <person name="Riccioni C."/>
            <person name="Ruotolo R."/>
            <person name="Splivallo R."/>
            <person name="Stocchi V."/>
            <person name="Tisserant E."/>
            <person name="Viscomi A.R."/>
            <person name="Zambonelli A."/>
            <person name="Zampieri E."/>
            <person name="Henrissat B."/>
            <person name="Lebrun M.H."/>
            <person name="Paolocci F."/>
            <person name="Bonfante P."/>
            <person name="Ottonello S."/>
            <person name="Wincker P."/>
        </authorList>
    </citation>
    <scope>NUCLEOTIDE SEQUENCE [LARGE SCALE GENOMIC DNA]</scope>
    <source>
        <strain evidence="4 5">Mel28</strain>
    </source>
</reference>
<dbReference type="Pfam" id="PF00722">
    <property type="entry name" value="Glyco_hydro_16"/>
    <property type="match status" value="1"/>
</dbReference>
<dbReference type="InParanoid" id="D5G7M5"/>
<dbReference type="HOGENOM" id="CLU_019533_1_2_1"/>
<accession>D5G7M5</accession>
<protein>
    <submittedName>
        <fullName evidence="4">(Perigord truffle) hypothetical protein</fullName>
    </submittedName>
</protein>
<dbReference type="RefSeq" id="XP_002836327.1">
    <property type="nucleotide sequence ID" value="XM_002836281.1"/>
</dbReference>
<organism evidence="4 5">
    <name type="scientific">Tuber melanosporum (strain Mel28)</name>
    <name type="common">Perigord black truffle</name>
    <dbReference type="NCBI Taxonomy" id="656061"/>
    <lineage>
        <taxon>Eukaryota</taxon>
        <taxon>Fungi</taxon>
        <taxon>Dikarya</taxon>
        <taxon>Ascomycota</taxon>
        <taxon>Pezizomycotina</taxon>
        <taxon>Pezizomycetes</taxon>
        <taxon>Pezizales</taxon>
        <taxon>Tuberaceae</taxon>
        <taxon>Tuber</taxon>
    </lineage>
</organism>
<name>D5G7M5_TUBMM</name>
<dbReference type="EMBL" id="FN430031">
    <property type="protein sequence ID" value="CAZ80518.1"/>
    <property type="molecule type" value="Genomic_DNA"/>
</dbReference>
<dbReference type="PANTHER" id="PTHR10963">
    <property type="entry name" value="GLYCOSYL HYDROLASE-RELATED"/>
    <property type="match status" value="1"/>
</dbReference>
<proteinExistence type="predicted"/>
<dbReference type="Gene3D" id="2.60.120.200">
    <property type="match status" value="1"/>
</dbReference>
<evidence type="ECO:0000259" key="3">
    <source>
        <dbReference type="PROSITE" id="PS51762"/>
    </source>
</evidence>
<dbReference type="InterPro" id="IPR000757">
    <property type="entry name" value="Beta-glucanase-like"/>
</dbReference>
<evidence type="ECO:0000256" key="2">
    <source>
        <dbReference type="SAM" id="Phobius"/>
    </source>
</evidence>
<feature type="compositionally biased region" description="Low complexity" evidence="1">
    <location>
        <begin position="8"/>
        <end position="17"/>
    </location>
</feature>
<feature type="transmembrane region" description="Helical" evidence="2">
    <location>
        <begin position="86"/>
        <end position="107"/>
    </location>
</feature>
<dbReference type="InterPro" id="IPR050546">
    <property type="entry name" value="Glycosyl_Hydrlase_16"/>
</dbReference>
<keyword evidence="2" id="KW-0472">Membrane</keyword>
<feature type="compositionally biased region" description="Polar residues" evidence="1">
    <location>
        <begin position="31"/>
        <end position="50"/>
    </location>
</feature>
<evidence type="ECO:0000313" key="5">
    <source>
        <dbReference type="Proteomes" id="UP000006911"/>
    </source>
</evidence>
<dbReference type="STRING" id="656061.D5G7M5"/>
<dbReference type="GO" id="GO:0004553">
    <property type="term" value="F:hydrolase activity, hydrolyzing O-glycosyl compounds"/>
    <property type="evidence" value="ECO:0007669"/>
    <property type="project" value="InterPro"/>
</dbReference>
<dbReference type="AlphaFoldDB" id="D5G7M5"/>
<keyword evidence="2" id="KW-1133">Transmembrane helix</keyword>
<dbReference type="InterPro" id="IPR013320">
    <property type="entry name" value="ConA-like_dom_sf"/>
</dbReference>
<sequence length="450" mass="50535">MDGTHAQATASSSAMPATPLPSPFVDPITPLGSTPYSSRPGSLPGSTSGFSAPGLNVPQRYFHSRRVRPGEAQQPWKGKKDPKEKWVTIIPCIGLAVGLAIAGFFVWHGVSSVVNHKYCPVLIEDWSNGFDEKIWTKEVECGGFGNGQFDYTTNSEENSYVKGGHLHIRPTLQDEKLITTDNVMNLTEMGICTSPLLKNCVSGTNSTNGTIINPVKSARINSRKGAKIKYGRVEVKARFPEGKWLWPAIWMLPVEEKYGPWPASGEMDIAESRGNDWKYAQGGNDIISSTLHWGPDPANDAWWRTNVKHRASHTSYSSSFHTFGIEWSEKYIFTYVDSRLLQVLYTNFQTRLWDRGNFPLASENGTRYIDPWSQTGRENTPFDQEFYLIISLGVGATSGWFENGKDKKPWVDGSPTAVKDFWDARDEWKKTWKNDGEMVIESVKMWQQCD</sequence>
<dbReference type="PROSITE" id="PS51762">
    <property type="entry name" value="GH16_2"/>
    <property type="match status" value="1"/>
</dbReference>
<dbReference type="GeneID" id="9186997"/>
<dbReference type="Proteomes" id="UP000006911">
    <property type="component" value="Unassembled WGS sequence"/>
</dbReference>
<keyword evidence="2" id="KW-0812">Transmembrane</keyword>
<dbReference type="GO" id="GO:0005975">
    <property type="term" value="P:carbohydrate metabolic process"/>
    <property type="evidence" value="ECO:0007669"/>
    <property type="project" value="InterPro"/>
</dbReference>